<protein>
    <submittedName>
        <fullName evidence="2">MFS transporter</fullName>
    </submittedName>
</protein>
<dbReference type="InterPro" id="IPR011701">
    <property type="entry name" value="MFS"/>
</dbReference>
<feature type="transmembrane region" description="Helical" evidence="1">
    <location>
        <begin position="220"/>
        <end position="241"/>
    </location>
</feature>
<feature type="transmembrane region" description="Helical" evidence="1">
    <location>
        <begin position="114"/>
        <end position="139"/>
    </location>
</feature>
<dbReference type="Gene3D" id="1.20.1250.20">
    <property type="entry name" value="MFS general substrate transporter like domains"/>
    <property type="match status" value="2"/>
</dbReference>
<feature type="transmembrane region" description="Helical" evidence="1">
    <location>
        <begin position="194"/>
        <end position="214"/>
    </location>
</feature>
<feature type="transmembrane region" description="Helical" evidence="1">
    <location>
        <begin position="307"/>
        <end position="328"/>
    </location>
</feature>
<dbReference type="CDD" id="cd06174">
    <property type="entry name" value="MFS"/>
    <property type="match status" value="1"/>
</dbReference>
<accession>A0A433UUL1</accession>
<dbReference type="PANTHER" id="PTHR23526:SF2">
    <property type="entry name" value="MAJOR FACILITATOR SUPERFAMILY (MFS) PROFILE DOMAIN-CONTAINING PROTEIN"/>
    <property type="match status" value="1"/>
</dbReference>
<dbReference type="SUPFAM" id="SSF103473">
    <property type="entry name" value="MFS general substrate transporter"/>
    <property type="match status" value="1"/>
</dbReference>
<dbReference type="EMBL" id="RSCL01000031">
    <property type="protein sequence ID" value="RUS97544.1"/>
    <property type="molecule type" value="Genomic_DNA"/>
</dbReference>
<feature type="transmembrane region" description="Helical" evidence="1">
    <location>
        <begin position="340"/>
        <end position="357"/>
    </location>
</feature>
<keyword evidence="3" id="KW-1185">Reference proteome</keyword>
<feature type="transmembrane region" description="Helical" evidence="1">
    <location>
        <begin position="363"/>
        <end position="383"/>
    </location>
</feature>
<keyword evidence="1" id="KW-0472">Membrane</keyword>
<dbReference type="RefSeq" id="WP_127086319.1">
    <property type="nucleotide sequence ID" value="NZ_RSCL01000031.1"/>
</dbReference>
<dbReference type="OrthoDB" id="9772882at2"/>
<evidence type="ECO:0000256" key="1">
    <source>
        <dbReference type="SAM" id="Phobius"/>
    </source>
</evidence>
<feature type="transmembrane region" description="Helical" evidence="1">
    <location>
        <begin position="403"/>
        <end position="426"/>
    </location>
</feature>
<feature type="transmembrane region" description="Helical" evidence="1">
    <location>
        <begin position="277"/>
        <end position="295"/>
    </location>
</feature>
<proteinExistence type="predicted"/>
<evidence type="ECO:0000313" key="2">
    <source>
        <dbReference type="EMBL" id="RUS97544.1"/>
    </source>
</evidence>
<dbReference type="PANTHER" id="PTHR23526">
    <property type="entry name" value="INTEGRAL MEMBRANE TRANSPORT PROTEIN-RELATED"/>
    <property type="match status" value="1"/>
</dbReference>
<dbReference type="Proteomes" id="UP000271624">
    <property type="component" value="Unassembled WGS sequence"/>
</dbReference>
<dbReference type="AlphaFoldDB" id="A0A433UUL1"/>
<keyword evidence="1" id="KW-1133">Transmembrane helix</keyword>
<gene>
    <name evidence="2" type="ORF">DSM106972_082810</name>
</gene>
<comment type="caution">
    <text evidence="2">The sequence shown here is derived from an EMBL/GenBank/DDBJ whole genome shotgun (WGS) entry which is preliminary data.</text>
</comment>
<organism evidence="2 3">
    <name type="scientific">Dulcicalothrix desertica PCC 7102</name>
    <dbReference type="NCBI Taxonomy" id="232991"/>
    <lineage>
        <taxon>Bacteria</taxon>
        <taxon>Bacillati</taxon>
        <taxon>Cyanobacteriota</taxon>
        <taxon>Cyanophyceae</taxon>
        <taxon>Nostocales</taxon>
        <taxon>Calotrichaceae</taxon>
        <taxon>Dulcicalothrix</taxon>
    </lineage>
</organism>
<reference evidence="2" key="1">
    <citation type="submission" date="2018-12" db="EMBL/GenBank/DDBJ databases">
        <authorList>
            <person name="Will S."/>
            <person name="Neumann-Schaal M."/>
            <person name="Henke P."/>
        </authorList>
    </citation>
    <scope>NUCLEOTIDE SEQUENCE</scope>
    <source>
        <strain evidence="2">PCC 7102</strain>
    </source>
</reference>
<feature type="transmembrane region" description="Helical" evidence="1">
    <location>
        <begin position="59"/>
        <end position="78"/>
    </location>
</feature>
<evidence type="ECO:0000313" key="3">
    <source>
        <dbReference type="Proteomes" id="UP000271624"/>
    </source>
</evidence>
<dbReference type="GO" id="GO:0022857">
    <property type="term" value="F:transmembrane transporter activity"/>
    <property type="evidence" value="ECO:0007669"/>
    <property type="project" value="InterPro"/>
</dbReference>
<keyword evidence="1" id="KW-0812">Transmembrane</keyword>
<reference evidence="2" key="2">
    <citation type="journal article" date="2019" name="Genome Biol. Evol.">
        <title>Day and night: Metabolic profiles and evolutionary relationships of six axenic non-marine cyanobacteria.</title>
        <authorList>
            <person name="Will S.E."/>
            <person name="Henke P."/>
            <person name="Boedeker C."/>
            <person name="Huang S."/>
            <person name="Brinkmann H."/>
            <person name="Rohde M."/>
            <person name="Jarek M."/>
            <person name="Friedl T."/>
            <person name="Seufert S."/>
            <person name="Schumacher M."/>
            <person name="Overmann J."/>
            <person name="Neumann-Schaal M."/>
            <person name="Petersen J."/>
        </authorList>
    </citation>
    <scope>NUCLEOTIDE SEQUENCE [LARGE SCALE GENOMIC DNA]</scope>
    <source>
        <strain evidence="2">PCC 7102</strain>
    </source>
</reference>
<dbReference type="Pfam" id="PF07690">
    <property type="entry name" value="MFS_1"/>
    <property type="match status" value="1"/>
</dbReference>
<dbReference type="InterPro" id="IPR036259">
    <property type="entry name" value="MFS_trans_sf"/>
</dbReference>
<sequence>MSNNQGDDFLTEVTSLPIHEISQDVVVMEKVLPVTSKLPLKITKPEIRTSLKALTVESIFATVFYSIIGGALLTNFLLEQGADCVQIGLLASIPQLVNLAQPLGAYLLERFTSFRWYTLIIFASSRLMWLILLPLIWLVTSSRITGCQVVQLTLGVVWITNIIEAFGRAPWSGWTAILVPRQLRGRYFGFRNSLLSGSGLLSVPLLGFTVSAWPGGTAQGFGAVLTLGIVLGVISLASQFWMKDVNPQLLKAKHDNTSSQPKKIDTTVLKDGNFMKFAFYLAIWCFAVNVSAPFFNLYMLDNLHIDISVVTIYNGLAGAANMLMLPLWGKLADRTGNRPLLLLVGVLVAVIPVLWLFTGKHEMTMWVLFPLLHVLHGATWAAIDLCTNNIIMGLAPLQHQSSYFGLSGAVAGLTGAAGITAGSFFATGLGAGGLLVLFAISSVLRLVALLPLMFVDEQRSLALGQFIKVLFPEWKKAEPLAAND</sequence>
<feature type="transmembrane region" description="Helical" evidence="1">
    <location>
        <begin position="432"/>
        <end position="455"/>
    </location>
</feature>
<name>A0A433UUL1_9CYAN</name>
<feature type="transmembrane region" description="Helical" evidence="1">
    <location>
        <begin position="87"/>
        <end position="108"/>
    </location>
</feature>
<dbReference type="InterPro" id="IPR052528">
    <property type="entry name" value="Sugar_transport-like"/>
</dbReference>